<proteinExistence type="predicted"/>
<dbReference type="InterPro" id="IPR006076">
    <property type="entry name" value="FAD-dep_OxRdtase"/>
</dbReference>
<dbReference type="OrthoDB" id="5652862at2"/>
<accession>A0A1Y5TFX9</accession>
<dbReference type="EMBL" id="FWFZ01000015">
    <property type="protein sequence ID" value="SLN60962.1"/>
    <property type="molecule type" value="Genomic_DNA"/>
</dbReference>
<evidence type="ECO:0000259" key="2">
    <source>
        <dbReference type="Pfam" id="PF01266"/>
    </source>
</evidence>
<dbReference type="InterPro" id="IPR036188">
    <property type="entry name" value="FAD/NAD-bd_sf"/>
</dbReference>
<dbReference type="Pfam" id="PF01266">
    <property type="entry name" value="DAO"/>
    <property type="match status" value="1"/>
</dbReference>
<protein>
    <submittedName>
        <fullName evidence="3">Putative oxidoreductase/MT0587</fullName>
        <ecNumber evidence="3">1.-.-.-</ecNumber>
    </submittedName>
</protein>
<dbReference type="InterPro" id="IPR050407">
    <property type="entry name" value="Geranylgeranyl_reductase"/>
</dbReference>
<dbReference type="EC" id="1.-.-.-" evidence="3"/>
<keyword evidence="1 3" id="KW-0560">Oxidoreductase</keyword>
<name>A0A1Y5TFX9_9RHOB</name>
<gene>
    <name evidence="3" type="ORF">ROA7023_02827</name>
</gene>
<dbReference type="PANTHER" id="PTHR42685">
    <property type="entry name" value="GERANYLGERANYL DIPHOSPHATE REDUCTASE"/>
    <property type="match status" value="1"/>
</dbReference>
<sequence>MTDAIVVGGGLSGATAAAHLARAGRSVCLLEREAAPAHKVCGEFLTAEAMSELARLDIDLPALGAVAITDVRLFAGGRSAAAALPFAAAGLSRHALDPAVRAAAGAAGADVRLGARAVAIDRTGVTLSDGLRLSARRILVATGKHRVRGLPRRTPPRPHDAKVGFKQHLRLSPAAQSIVAGTVELHLFKGGYAGLMPVEGGRCNLSLVVTPGAWAAAGRRFEPLLAGICAEAPGLGDRLAGSEAIFPRPLAVSDVPYGYRAWADPLARDDGLWWVGDQAAVTPSLTGAGMALALRGGRLLAERLADERATPGDATAMLRRQFRRQMAWARLFEGLLESSPSARGLVMLADRFPGLLTAASRLTRLPA</sequence>
<feature type="domain" description="FAD dependent oxidoreductase" evidence="2">
    <location>
        <begin position="3"/>
        <end position="37"/>
    </location>
</feature>
<dbReference type="Proteomes" id="UP000193900">
    <property type="component" value="Unassembled WGS sequence"/>
</dbReference>
<reference evidence="3 4" key="1">
    <citation type="submission" date="2017-03" db="EMBL/GenBank/DDBJ databases">
        <authorList>
            <person name="Afonso C.L."/>
            <person name="Miller P.J."/>
            <person name="Scott M.A."/>
            <person name="Spackman E."/>
            <person name="Goraichik I."/>
            <person name="Dimitrov K.M."/>
            <person name="Suarez D.L."/>
            <person name="Swayne D.E."/>
        </authorList>
    </citation>
    <scope>NUCLEOTIDE SEQUENCE [LARGE SCALE GENOMIC DNA]</scope>
    <source>
        <strain evidence="3 4">CECT 7023</strain>
    </source>
</reference>
<dbReference type="Gene3D" id="3.50.50.60">
    <property type="entry name" value="FAD/NAD(P)-binding domain"/>
    <property type="match status" value="1"/>
</dbReference>
<dbReference type="RefSeq" id="WP_085879645.1">
    <property type="nucleotide sequence ID" value="NZ_FWFZ01000015.1"/>
</dbReference>
<dbReference type="AlphaFoldDB" id="A0A1Y5TFX9"/>
<dbReference type="PANTHER" id="PTHR42685:SF22">
    <property type="entry name" value="CONDITIONED MEDIUM FACTOR RECEPTOR 1"/>
    <property type="match status" value="1"/>
</dbReference>
<keyword evidence="4" id="KW-1185">Reference proteome</keyword>
<dbReference type="GO" id="GO:0016491">
    <property type="term" value="F:oxidoreductase activity"/>
    <property type="evidence" value="ECO:0007669"/>
    <property type="project" value="UniProtKB-KW"/>
</dbReference>
<dbReference type="PRINTS" id="PR00411">
    <property type="entry name" value="PNDRDTASEI"/>
</dbReference>
<evidence type="ECO:0000256" key="1">
    <source>
        <dbReference type="ARBA" id="ARBA00023002"/>
    </source>
</evidence>
<organism evidence="3 4">
    <name type="scientific">Roseisalinus antarcticus</name>
    <dbReference type="NCBI Taxonomy" id="254357"/>
    <lineage>
        <taxon>Bacteria</taxon>
        <taxon>Pseudomonadati</taxon>
        <taxon>Pseudomonadota</taxon>
        <taxon>Alphaproteobacteria</taxon>
        <taxon>Rhodobacterales</taxon>
        <taxon>Roseobacteraceae</taxon>
        <taxon>Roseisalinus</taxon>
    </lineage>
</organism>
<evidence type="ECO:0000313" key="4">
    <source>
        <dbReference type="Proteomes" id="UP000193900"/>
    </source>
</evidence>
<evidence type="ECO:0000313" key="3">
    <source>
        <dbReference type="EMBL" id="SLN60962.1"/>
    </source>
</evidence>
<dbReference type="SUPFAM" id="SSF51905">
    <property type="entry name" value="FAD/NAD(P)-binding domain"/>
    <property type="match status" value="1"/>
</dbReference>